<evidence type="ECO:0000256" key="1">
    <source>
        <dbReference type="SAM" id="MobiDB-lite"/>
    </source>
</evidence>
<comment type="caution">
    <text evidence="2">The sequence shown here is derived from an EMBL/GenBank/DDBJ whole genome shotgun (WGS) entry which is preliminary data.</text>
</comment>
<feature type="region of interest" description="Disordered" evidence="1">
    <location>
        <begin position="98"/>
        <end position="124"/>
    </location>
</feature>
<evidence type="ECO:0000313" key="3">
    <source>
        <dbReference type="Proteomes" id="UP000198382"/>
    </source>
</evidence>
<protein>
    <submittedName>
        <fullName evidence="2">Uncharacterized protein</fullName>
    </submittedName>
</protein>
<dbReference type="RefSeq" id="WP_074659655.1">
    <property type="nucleotide sequence ID" value="NZ_MUGV01000029.1"/>
</dbReference>
<evidence type="ECO:0000313" key="2">
    <source>
        <dbReference type="EMBL" id="OXA77351.1"/>
    </source>
</evidence>
<accession>A0ABX4BM55</accession>
<dbReference type="Proteomes" id="UP000198382">
    <property type="component" value="Unassembled WGS sequence"/>
</dbReference>
<organism evidence="2 3">
    <name type="scientific">Flavobacterium frigidimaris</name>
    <dbReference type="NCBI Taxonomy" id="262320"/>
    <lineage>
        <taxon>Bacteria</taxon>
        <taxon>Pseudomonadati</taxon>
        <taxon>Bacteroidota</taxon>
        <taxon>Flavobacteriia</taxon>
        <taxon>Flavobacteriales</taxon>
        <taxon>Flavobacteriaceae</taxon>
        <taxon>Flavobacterium</taxon>
    </lineage>
</organism>
<reference evidence="2 3" key="1">
    <citation type="submission" date="2016-11" db="EMBL/GenBank/DDBJ databases">
        <title>Whole genomes of Flavobacteriaceae.</title>
        <authorList>
            <person name="Stine C."/>
            <person name="Li C."/>
            <person name="Tadesse D."/>
        </authorList>
    </citation>
    <scope>NUCLEOTIDE SEQUENCE [LARGE SCALE GENOMIC DNA]</scope>
    <source>
        <strain evidence="2 3">DSM 15937</strain>
    </source>
</reference>
<gene>
    <name evidence="2" type="ORF">B0A65_17015</name>
</gene>
<name>A0ABX4BM55_FLAFR</name>
<dbReference type="EMBL" id="MUGV01000029">
    <property type="protein sequence ID" value="OXA77351.1"/>
    <property type="molecule type" value="Genomic_DNA"/>
</dbReference>
<keyword evidence="3" id="KW-1185">Reference proteome</keyword>
<sequence length="124" mass="13635">MADSRLPEKDTEITLKTAQGWVASWKKATDDDLRKKKVDSYLIPKINLEKVLEQGIDAARAYIGINEDGLQTLMIVGTRYDEKTGIYVDMVPRNGVEEGGGDGIYDFAQPSPPATGDDSSPMNQ</sequence>
<proteinExistence type="predicted"/>